<keyword evidence="1" id="KW-0472">Membrane</keyword>
<name>A0A1M6E3N3_PSEXY</name>
<dbReference type="Proteomes" id="UP000184185">
    <property type="component" value="Unassembled WGS sequence"/>
</dbReference>
<gene>
    <name evidence="2" type="ORF">SAMN02745725_01149</name>
</gene>
<dbReference type="OrthoDB" id="2453682at2"/>
<keyword evidence="1" id="KW-0812">Transmembrane</keyword>
<sequence>MKEWIRKFNLRKAGFISVAIGVLTIIVHVLVITGVLPYLWVNGGRSESFEVAQQTSFSSIIIILVSIVITIIASQIIPIKFNKFWGIVISVFLIVTLPLSFFGIIEQFLGTMFEKCVMSIVTIVGFIADTRIAFEKRW</sequence>
<keyword evidence="3" id="KW-1185">Reference proteome</keyword>
<protein>
    <submittedName>
        <fullName evidence="2">Uncharacterized protein</fullName>
    </submittedName>
</protein>
<dbReference type="RefSeq" id="WP_072914043.1">
    <property type="nucleotide sequence ID" value="NZ_FQYQ01000005.1"/>
</dbReference>
<dbReference type="AlphaFoldDB" id="A0A1M6E3N3"/>
<evidence type="ECO:0000256" key="1">
    <source>
        <dbReference type="SAM" id="Phobius"/>
    </source>
</evidence>
<evidence type="ECO:0000313" key="3">
    <source>
        <dbReference type="Proteomes" id="UP000184185"/>
    </source>
</evidence>
<feature type="transmembrane region" description="Helical" evidence="1">
    <location>
        <begin position="84"/>
        <end position="105"/>
    </location>
</feature>
<feature type="transmembrane region" description="Helical" evidence="1">
    <location>
        <begin position="56"/>
        <end position="77"/>
    </location>
</feature>
<proteinExistence type="predicted"/>
<keyword evidence="1" id="KW-1133">Transmembrane helix</keyword>
<evidence type="ECO:0000313" key="2">
    <source>
        <dbReference type="EMBL" id="SHI80112.1"/>
    </source>
</evidence>
<accession>A0A1M6E3N3</accession>
<dbReference type="EMBL" id="FQYQ01000005">
    <property type="protein sequence ID" value="SHI80112.1"/>
    <property type="molecule type" value="Genomic_DNA"/>
</dbReference>
<reference evidence="2 3" key="1">
    <citation type="submission" date="2016-11" db="EMBL/GenBank/DDBJ databases">
        <authorList>
            <person name="Jaros S."/>
            <person name="Januszkiewicz K."/>
            <person name="Wedrychowicz H."/>
        </authorList>
    </citation>
    <scope>NUCLEOTIDE SEQUENCE [LARGE SCALE GENOMIC DNA]</scope>
    <source>
        <strain evidence="2 3">DSM 14809</strain>
    </source>
</reference>
<organism evidence="2 3">
    <name type="scientific">Pseudobutyrivibrio xylanivorans DSM 14809</name>
    <dbReference type="NCBI Taxonomy" id="1123012"/>
    <lineage>
        <taxon>Bacteria</taxon>
        <taxon>Bacillati</taxon>
        <taxon>Bacillota</taxon>
        <taxon>Clostridia</taxon>
        <taxon>Lachnospirales</taxon>
        <taxon>Lachnospiraceae</taxon>
        <taxon>Pseudobutyrivibrio</taxon>
    </lineage>
</organism>
<feature type="transmembrane region" description="Helical" evidence="1">
    <location>
        <begin position="117"/>
        <end position="134"/>
    </location>
</feature>
<feature type="transmembrane region" description="Helical" evidence="1">
    <location>
        <begin position="12"/>
        <end position="36"/>
    </location>
</feature>